<comment type="caution">
    <text evidence="2">The sequence shown here is derived from an EMBL/GenBank/DDBJ whole genome shotgun (WGS) entry which is preliminary data.</text>
</comment>
<dbReference type="GO" id="GO:0016989">
    <property type="term" value="F:sigma factor antagonist activity"/>
    <property type="evidence" value="ECO:0007669"/>
    <property type="project" value="TreeGrafter"/>
</dbReference>
<evidence type="ECO:0000313" key="3">
    <source>
        <dbReference type="EMBL" id="MBV4535744.1"/>
    </source>
</evidence>
<dbReference type="RefSeq" id="WP_186553582.1">
    <property type="nucleotide sequence ID" value="NZ_JABWRE020000001.1"/>
</dbReference>
<dbReference type="Pfam" id="PF04773">
    <property type="entry name" value="FecR"/>
    <property type="match status" value="1"/>
</dbReference>
<organism evidence="2">
    <name type="scientific">Pseudomonas urmiensis</name>
    <dbReference type="NCBI Taxonomy" id="2745493"/>
    <lineage>
        <taxon>Bacteria</taxon>
        <taxon>Pseudomonadati</taxon>
        <taxon>Pseudomonadota</taxon>
        <taxon>Gammaproteobacteria</taxon>
        <taxon>Pseudomonadales</taxon>
        <taxon>Pseudomonadaceae</taxon>
        <taxon>Pseudomonas</taxon>
    </lineage>
</organism>
<dbReference type="Proteomes" id="UP000599879">
    <property type="component" value="Unassembled WGS sequence"/>
</dbReference>
<dbReference type="Gene3D" id="2.60.120.1440">
    <property type="match status" value="1"/>
</dbReference>
<dbReference type="InterPro" id="IPR012373">
    <property type="entry name" value="Ferrdict_sens_TM"/>
</dbReference>
<gene>
    <name evidence="3" type="ORF">HU737_007135</name>
    <name evidence="2" type="ORF">HU737_04920</name>
</gene>
<reference evidence="3" key="3">
    <citation type="submission" date="2021-06" db="EMBL/GenBank/DDBJ databases">
        <title>Updating the genus Pseudomonas: Description of 43 new species and partition of the Pseudomonas putida group.</title>
        <authorList>
            <person name="Girard L."/>
            <person name="Lood C."/>
            <person name="Vandamme P."/>
            <person name="Rokni-Zadeh H."/>
            <person name="Van Noort V."/>
            <person name="Hofte M."/>
            <person name="Lavigne R."/>
            <person name="De Mot R."/>
        </authorList>
    </citation>
    <scope>NUCLEOTIDE SEQUENCE</scope>
    <source>
        <strain evidence="3">SWRI10</strain>
    </source>
</reference>
<feature type="domain" description="FecR protein" evidence="1">
    <location>
        <begin position="36"/>
        <end position="127"/>
    </location>
</feature>
<sequence length="156" mass="17027">MISKQRLALPLAILALIGAAALLGSPWMNQPFELADLRTSNDQQLTRQLEDGSLLHLAADSAVDVEFDPVQRRVTLLQGSLSLHVSATDSRPFMLVTEHGTLATQDANLKLERDAKRSHITLLNGSAELDSAGQRLHLNAGQQLRFDQAGPEHPHN</sequence>
<evidence type="ECO:0000259" key="1">
    <source>
        <dbReference type="Pfam" id="PF04773"/>
    </source>
</evidence>
<dbReference type="PANTHER" id="PTHR30273:SF2">
    <property type="entry name" value="PROTEIN FECR"/>
    <property type="match status" value="1"/>
</dbReference>
<dbReference type="InterPro" id="IPR006860">
    <property type="entry name" value="FecR"/>
</dbReference>
<evidence type="ECO:0000313" key="2">
    <source>
        <dbReference type="EMBL" id="MBC3440015.1"/>
    </source>
</evidence>
<reference evidence="2" key="1">
    <citation type="journal article" date="2020" name="Microorganisms">
        <title>Reliable Identification of Environmental Pseudomonas Isolates Using the rpoD Gene.</title>
        <authorList>
            <consortium name="The Broad Institute Genome Sequencing Platform"/>
            <person name="Girard L."/>
            <person name="Lood C."/>
            <person name="Rokni-Zadeh H."/>
            <person name="van Noort V."/>
            <person name="Lavigne R."/>
            <person name="De Mot R."/>
        </authorList>
    </citation>
    <scope>NUCLEOTIDE SEQUENCE</scope>
    <source>
        <strain evidence="2">SWRI10</strain>
    </source>
</reference>
<accession>A0A923FXA7</accession>
<dbReference type="AlphaFoldDB" id="A0A923FXA7"/>
<reference evidence="2" key="2">
    <citation type="submission" date="2020-07" db="EMBL/GenBank/DDBJ databases">
        <authorList>
            <person name="Lood C."/>
            <person name="Girard L."/>
        </authorList>
    </citation>
    <scope>NUCLEOTIDE SEQUENCE</scope>
    <source>
        <strain evidence="2">SWRI10</strain>
    </source>
</reference>
<proteinExistence type="predicted"/>
<protein>
    <submittedName>
        <fullName evidence="2">FecR domain-containing protein</fullName>
    </submittedName>
</protein>
<dbReference type="EMBL" id="JABWRE010000002">
    <property type="protein sequence ID" value="MBC3440015.1"/>
    <property type="molecule type" value="Genomic_DNA"/>
</dbReference>
<dbReference type="EMBL" id="JABWRE020000001">
    <property type="protein sequence ID" value="MBV4535744.1"/>
    <property type="molecule type" value="Genomic_DNA"/>
</dbReference>
<dbReference type="PANTHER" id="PTHR30273">
    <property type="entry name" value="PERIPLASMIC SIGNAL SENSOR AND SIGMA FACTOR ACTIVATOR FECR-RELATED"/>
    <property type="match status" value="1"/>
</dbReference>
<name>A0A923FXA7_9PSED</name>